<dbReference type="SMART" id="SM00241">
    <property type="entry name" value="ZP"/>
    <property type="match status" value="1"/>
</dbReference>
<dbReference type="PROSITE" id="PS51034">
    <property type="entry name" value="ZP_2"/>
    <property type="match status" value="1"/>
</dbReference>
<comment type="caution">
    <text evidence="5">The sequence shown here is derived from an EMBL/GenBank/DDBJ whole genome shotgun (WGS) entry which is preliminary data.</text>
</comment>
<dbReference type="EMBL" id="WNYA01000002">
    <property type="protein sequence ID" value="KAG8588766.1"/>
    <property type="molecule type" value="Genomic_DNA"/>
</dbReference>
<evidence type="ECO:0000313" key="5">
    <source>
        <dbReference type="EMBL" id="KAG8588766.1"/>
    </source>
</evidence>
<dbReference type="InterPro" id="IPR001507">
    <property type="entry name" value="ZP_dom"/>
</dbReference>
<dbReference type="Gene3D" id="2.60.40.4100">
    <property type="entry name" value="Zona pellucida, ZP-C domain"/>
    <property type="match status" value="1"/>
</dbReference>
<name>A0AAV7CWA9_ENGPU</name>
<dbReference type="AlphaFoldDB" id="A0AAV7CWA9"/>
<keyword evidence="6" id="KW-1185">Reference proteome</keyword>
<dbReference type="Proteomes" id="UP000824782">
    <property type="component" value="Unassembled WGS sequence"/>
</dbReference>
<keyword evidence="1 3" id="KW-0732">Signal</keyword>
<dbReference type="InterPro" id="IPR042235">
    <property type="entry name" value="ZP-C_dom"/>
</dbReference>
<sequence>MKSLLLLALCALLKYAGAGCYNGSDPILCSDPSCGGSCTFENGCYCAGDIKLCVPTATECPMEDNSCCDNLVSWSWDESLKCCSEADLCNPECFSDEVCEVVNNKITCSCNASTYKGLEISDLKPSMICDSDGITVSLSKCQLTQLGYNYSSFHIIDDSILCTYTYSDVINNFRVESIKLRTTMGWCGNIVSKVNSSKIFITNTLHIDPNMGQLITRNPFVYNFTCEYNLTMQTSLNFSPYPVLSSVILPSQGESGSYTIILAAYSEATFTVPIQVGEELKFGSNVYLGLFSPDMDGNLFALKVEKCFASPTSNPNDLYNVVFVSGGNSTNGNILTTVIENGNSTEARIQTNAFFIQGYTKVYIFCDARLCNKTSEVKVCELTQKADSSRLKIQLNLAPTSFCISRHGRVLEDRQPRECQ</sequence>
<proteinExistence type="predicted"/>
<accession>A0AAV7CWA9</accession>
<keyword evidence="2" id="KW-1015">Disulfide bond</keyword>
<feature type="signal peptide" evidence="3">
    <location>
        <begin position="1"/>
        <end position="18"/>
    </location>
</feature>
<dbReference type="InterPro" id="IPR055355">
    <property type="entry name" value="ZP-C"/>
</dbReference>
<evidence type="ECO:0000256" key="3">
    <source>
        <dbReference type="SAM" id="SignalP"/>
    </source>
</evidence>
<organism evidence="5 6">
    <name type="scientific">Engystomops pustulosus</name>
    <name type="common">Tungara frog</name>
    <name type="synonym">Physalaemus pustulosus</name>
    <dbReference type="NCBI Taxonomy" id="76066"/>
    <lineage>
        <taxon>Eukaryota</taxon>
        <taxon>Metazoa</taxon>
        <taxon>Chordata</taxon>
        <taxon>Craniata</taxon>
        <taxon>Vertebrata</taxon>
        <taxon>Euteleostomi</taxon>
        <taxon>Amphibia</taxon>
        <taxon>Batrachia</taxon>
        <taxon>Anura</taxon>
        <taxon>Neobatrachia</taxon>
        <taxon>Hyloidea</taxon>
        <taxon>Leptodactylidae</taxon>
        <taxon>Leiuperinae</taxon>
        <taxon>Engystomops</taxon>
    </lineage>
</organism>
<feature type="chain" id="PRO_5043619452" description="ZP domain-containing protein" evidence="3">
    <location>
        <begin position="19"/>
        <end position="420"/>
    </location>
</feature>
<feature type="domain" description="ZP" evidence="4">
    <location>
        <begin position="128"/>
        <end position="387"/>
    </location>
</feature>
<gene>
    <name evidence="5" type="ORF">GDO81_006095</name>
</gene>
<dbReference type="PANTHER" id="PTHR14002:SF49">
    <property type="entry name" value="PANCREATIC SECRETORY GRANULE MEMBRANE MAJOR GLYCOPROTEIN GP2-LIKE"/>
    <property type="match status" value="1"/>
</dbReference>
<evidence type="ECO:0000256" key="1">
    <source>
        <dbReference type="ARBA" id="ARBA00022729"/>
    </source>
</evidence>
<protein>
    <recommendedName>
        <fullName evidence="4">ZP domain-containing protein</fullName>
    </recommendedName>
</protein>
<evidence type="ECO:0000313" key="6">
    <source>
        <dbReference type="Proteomes" id="UP000824782"/>
    </source>
</evidence>
<reference evidence="5" key="1">
    <citation type="thesis" date="2020" institute="ProQuest LLC" country="789 East Eisenhower Parkway, Ann Arbor, MI, USA">
        <title>Comparative Genomics and Chromosome Evolution.</title>
        <authorList>
            <person name="Mudd A.B."/>
        </authorList>
    </citation>
    <scope>NUCLEOTIDE SEQUENCE</scope>
    <source>
        <strain evidence="5">237g6f4</strain>
        <tissue evidence="5">Blood</tissue>
    </source>
</reference>
<evidence type="ECO:0000259" key="4">
    <source>
        <dbReference type="PROSITE" id="PS51034"/>
    </source>
</evidence>
<dbReference type="PANTHER" id="PTHR14002">
    <property type="entry name" value="ENDOGLIN/TGF-BETA RECEPTOR TYPE III"/>
    <property type="match status" value="1"/>
</dbReference>
<dbReference type="Pfam" id="PF00100">
    <property type="entry name" value="Zona_pellucida"/>
    <property type="match status" value="1"/>
</dbReference>
<evidence type="ECO:0000256" key="2">
    <source>
        <dbReference type="ARBA" id="ARBA00023157"/>
    </source>
</evidence>